<feature type="transmembrane region" description="Helical" evidence="1">
    <location>
        <begin position="20"/>
        <end position="40"/>
    </location>
</feature>
<name>A0A438BMZ2_VITVI</name>
<evidence type="ECO:0000313" key="3">
    <source>
        <dbReference type="Proteomes" id="UP000288805"/>
    </source>
</evidence>
<protein>
    <submittedName>
        <fullName evidence="2">Uncharacterized protein</fullName>
    </submittedName>
</protein>
<evidence type="ECO:0000256" key="1">
    <source>
        <dbReference type="SAM" id="Phobius"/>
    </source>
</evidence>
<proteinExistence type="predicted"/>
<keyword evidence="1" id="KW-1133">Transmembrane helix</keyword>
<reference evidence="2 3" key="1">
    <citation type="journal article" date="2018" name="PLoS Genet.">
        <title>Population sequencing reveals clonal diversity and ancestral inbreeding in the grapevine cultivar Chardonnay.</title>
        <authorList>
            <person name="Roach M.J."/>
            <person name="Johnson D.L."/>
            <person name="Bohlmann J."/>
            <person name="van Vuuren H.J."/>
            <person name="Jones S.J."/>
            <person name="Pretorius I.S."/>
            <person name="Schmidt S.A."/>
            <person name="Borneman A.R."/>
        </authorList>
    </citation>
    <scope>NUCLEOTIDE SEQUENCE [LARGE SCALE GENOMIC DNA]</scope>
    <source>
        <strain evidence="3">cv. Chardonnay</strain>
        <tissue evidence="2">Leaf</tissue>
    </source>
</reference>
<dbReference type="AlphaFoldDB" id="A0A438BMZ2"/>
<accession>A0A438BMZ2</accession>
<keyword evidence="1" id="KW-0812">Transmembrane</keyword>
<evidence type="ECO:0000313" key="2">
    <source>
        <dbReference type="EMBL" id="RVW12345.1"/>
    </source>
</evidence>
<keyword evidence="1" id="KW-0472">Membrane</keyword>
<gene>
    <name evidence="2" type="ORF">CK203_104902</name>
</gene>
<comment type="caution">
    <text evidence="2">The sequence shown here is derived from an EMBL/GenBank/DDBJ whole genome shotgun (WGS) entry which is preliminary data.</text>
</comment>
<sequence length="354" mass="39643">MWFLLFIQSPLLSGGITSSLILSLAFGTLGTMFILVGGRVEETSQSKEKSKEKQGGKQRTAAAVFVGTFGALPEVHFLHAIYHFKAQEVKNPTLQTVYDLELKRGRYGLSEDNCSRCAKFRTPLSCANGVRSSHTSFSQTTSEDVFSEDERLNFRFLGVKEASQPNSEDFSSEDERLGSLSLGVRKSGQVISVHGDALVYLLRALVGGLKVKDHLEWQVLGERYEPLQGASEKKQVTGTPFLYEESEPSDLKLQETLFFVINFVDYSLNQGAQLDTNQLRHQLGMNQMAPLRGWCHFAVISPFQSTCDLHHKFVVHAILNTIAEEAMNFMSYVAEVSRGWDEPNARIWEEDIST</sequence>
<organism evidence="2 3">
    <name type="scientific">Vitis vinifera</name>
    <name type="common">Grape</name>
    <dbReference type="NCBI Taxonomy" id="29760"/>
    <lineage>
        <taxon>Eukaryota</taxon>
        <taxon>Viridiplantae</taxon>
        <taxon>Streptophyta</taxon>
        <taxon>Embryophyta</taxon>
        <taxon>Tracheophyta</taxon>
        <taxon>Spermatophyta</taxon>
        <taxon>Magnoliopsida</taxon>
        <taxon>eudicotyledons</taxon>
        <taxon>Gunneridae</taxon>
        <taxon>Pentapetalae</taxon>
        <taxon>rosids</taxon>
        <taxon>Vitales</taxon>
        <taxon>Vitaceae</taxon>
        <taxon>Viteae</taxon>
        <taxon>Vitis</taxon>
    </lineage>
</organism>
<dbReference type="Proteomes" id="UP000288805">
    <property type="component" value="Unassembled WGS sequence"/>
</dbReference>
<feature type="transmembrane region" description="Helical" evidence="1">
    <location>
        <begin position="61"/>
        <end position="82"/>
    </location>
</feature>
<dbReference type="EMBL" id="QGNW01002710">
    <property type="protein sequence ID" value="RVW12345.1"/>
    <property type="molecule type" value="Genomic_DNA"/>
</dbReference>